<dbReference type="PANTHER" id="PTHR41161">
    <property type="entry name" value="PROTEIN NCBP2AS2"/>
    <property type="match status" value="1"/>
</dbReference>
<proteinExistence type="predicted"/>
<dbReference type="AlphaFoldDB" id="A0AA88P9D5"/>
<comment type="caution">
    <text evidence="1">The sequence shown here is derived from an EMBL/GenBank/DDBJ whole genome shotgun (WGS) entry which is preliminary data.</text>
</comment>
<gene>
    <name evidence="1" type="ORF">Q7C36_000125</name>
</gene>
<reference evidence="1" key="1">
    <citation type="submission" date="2023-08" db="EMBL/GenBank/DDBJ databases">
        <title>Pelteobagrus vachellii genome.</title>
        <authorList>
            <person name="Liu H."/>
        </authorList>
    </citation>
    <scope>NUCLEOTIDE SEQUENCE</scope>
    <source>
        <strain evidence="1">PRFRI_2022a</strain>
        <tissue evidence="1">Muscle</tissue>
    </source>
</reference>
<name>A0AA88P9D5_TACVA</name>
<dbReference type="PANTHER" id="PTHR41161:SF1">
    <property type="entry name" value="PROTEIN NCBP2AS2"/>
    <property type="match status" value="1"/>
</dbReference>
<organism evidence="1 2">
    <name type="scientific">Tachysurus vachellii</name>
    <name type="common">Darkbarbel catfish</name>
    <name type="synonym">Pelteobagrus vachellii</name>
    <dbReference type="NCBI Taxonomy" id="175792"/>
    <lineage>
        <taxon>Eukaryota</taxon>
        <taxon>Metazoa</taxon>
        <taxon>Chordata</taxon>
        <taxon>Craniata</taxon>
        <taxon>Vertebrata</taxon>
        <taxon>Euteleostomi</taxon>
        <taxon>Actinopterygii</taxon>
        <taxon>Neopterygii</taxon>
        <taxon>Teleostei</taxon>
        <taxon>Ostariophysi</taxon>
        <taxon>Siluriformes</taxon>
        <taxon>Bagridae</taxon>
        <taxon>Tachysurus</taxon>
    </lineage>
</organism>
<evidence type="ECO:0000313" key="2">
    <source>
        <dbReference type="Proteomes" id="UP001187315"/>
    </source>
</evidence>
<protein>
    <submittedName>
        <fullName evidence="1">Uncharacterized protein</fullName>
    </submittedName>
</protein>
<dbReference type="InterPro" id="IPR042407">
    <property type="entry name" value="NCBP2-AS2"/>
</dbReference>
<sequence>MVLQRLVHALINHAQIVDKLAESRVIRRAAQLTAFAMTRAHIAGKDAACRLRAGALSQKSIKLRDAFIREVKDGMRDASRHVRDKK</sequence>
<evidence type="ECO:0000313" key="1">
    <source>
        <dbReference type="EMBL" id="KAK2868254.1"/>
    </source>
</evidence>
<accession>A0AA88P9D5</accession>
<dbReference type="EMBL" id="JAVHJS010000001">
    <property type="protein sequence ID" value="KAK2868254.1"/>
    <property type="molecule type" value="Genomic_DNA"/>
</dbReference>
<dbReference type="Proteomes" id="UP001187315">
    <property type="component" value="Unassembled WGS sequence"/>
</dbReference>
<keyword evidence="2" id="KW-1185">Reference proteome</keyword>